<comment type="caution">
    <text evidence="1">The sequence shown here is derived from an EMBL/GenBank/DDBJ whole genome shotgun (WGS) entry which is preliminary data.</text>
</comment>
<organism evidence="1 2">
    <name type="scientific">Acinetobacter pseudolwoffii</name>
    <dbReference type="NCBI Taxonomy" id="2053287"/>
    <lineage>
        <taxon>Bacteria</taxon>
        <taxon>Pseudomonadati</taxon>
        <taxon>Pseudomonadota</taxon>
        <taxon>Gammaproteobacteria</taxon>
        <taxon>Moraxellales</taxon>
        <taxon>Moraxellaceae</taxon>
        <taxon>Acinetobacter</taxon>
    </lineage>
</organism>
<protein>
    <submittedName>
        <fullName evidence="1">Uncharacterized protein</fullName>
    </submittedName>
</protein>
<proteinExistence type="predicted"/>
<accession>A0A2H9YS71</accession>
<evidence type="ECO:0000313" key="1">
    <source>
        <dbReference type="EMBL" id="PJO75486.1"/>
    </source>
</evidence>
<name>A0A2H9YS71_9GAMM</name>
<evidence type="ECO:0000313" key="2">
    <source>
        <dbReference type="Proteomes" id="UP000243446"/>
    </source>
</evidence>
<sequence length="59" mass="6962">MSEQTIEQMVHDYAVAKIHSGERVSQSDIEGFCLLARDIKQEAKRAQKDIDEDSRRRRW</sequence>
<dbReference type="Proteomes" id="UP000243446">
    <property type="component" value="Unassembled WGS sequence"/>
</dbReference>
<dbReference type="AlphaFoldDB" id="A0A2H9YS71"/>
<reference evidence="1 2" key="1">
    <citation type="submission" date="2017-11" db="EMBL/GenBank/DDBJ databases">
        <title>Revising the taxonomy of the Acinetobacter lwoffii group: the description of Acinetobacter pseudolwoffii sp. nov. and emended description of Acinetobacter lwoffii.</title>
        <authorList>
            <person name="Nemec A."/>
            <person name="Radolfova-Krizova L."/>
        </authorList>
    </citation>
    <scope>NUCLEOTIDE SEQUENCE [LARGE SCALE GENOMIC DNA]</scope>
    <source>
        <strain evidence="1 2">ANC 5044</strain>
    </source>
</reference>
<dbReference type="EMBL" id="PHRG01000003">
    <property type="protein sequence ID" value="PJO75486.1"/>
    <property type="molecule type" value="Genomic_DNA"/>
</dbReference>
<dbReference type="RefSeq" id="WP_100535060.1">
    <property type="nucleotide sequence ID" value="NZ_CBDBYO010000017.1"/>
</dbReference>
<dbReference type="GeneID" id="97176682"/>
<gene>
    <name evidence="1" type="ORF">CWI32_08115</name>
</gene>